<sequence>MPVFYRLTIGDQAKNFTNIEQLDNAIPKARSILNATKAEIRTTDCPILMNQAEPDAPMPKWPQPFNRRLIKRAFDKQSLQLPIGGKIKVTNGAIVNAYSPVVVTMETAFGKHMIKCIILDDNNNDQCIIGTNFLVHPHIHAILNFKDNYIQIQDVKLWLKVITSVRLHTELFLNAANDNILEEISEMERPTRRNGS</sequence>
<dbReference type="Proteomes" id="UP000887565">
    <property type="component" value="Unplaced"/>
</dbReference>
<dbReference type="AlphaFoldDB" id="A0A915KET8"/>
<keyword evidence="1" id="KW-1185">Reference proteome</keyword>
<accession>A0A915KET8</accession>
<reference evidence="2" key="1">
    <citation type="submission" date="2022-11" db="UniProtKB">
        <authorList>
            <consortium name="WormBaseParasite"/>
        </authorList>
    </citation>
    <scope>IDENTIFICATION</scope>
</reference>
<protein>
    <submittedName>
        <fullName evidence="2">Uncharacterized protein</fullName>
    </submittedName>
</protein>
<evidence type="ECO:0000313" key="1">
    <source>
        <dbReference type="Proteomes" id="UP000887565"/>
    </source>
</evidence>
<proteinExistence type="predicted"/>
<organism evidence="1 2">
    <name type="scientific">Romanomermis culicivorax</name>
    <name type="common">Nematode worm</name>
    <dbReference type="NCBI Taxonomy" id="13658"/>
    <lineage>
        <taxon>Eukaryota</taxon>
        <taxon>Metazoa</taxon>
        <taxon>Ecdysozoa</taxon>
        <taxon>Nematoda</taxon>
        <taxon>Enoplea</taxon>
        <taxon>Dorylaimia</taxon>
        <taxon>Mermithida</taxon>
        <taxon>Mermithoidea</taxon>
        <taxon>Mermithidae</taxon>
        <taxon>Romanomermis</taxon>
    </lineage>
</organism>
<name>A0A915KET8_ROMCU</name>
<evidence type="ECO:0000313" key="2">
    <source>
        <dbReference type="WBParaSite" id="nRc.2.0.1.t36895-RA"/>
    </source>
</evidence>
<dbReference type="WBParaSite" id="nRc.2.0.1.t36895-RA">
    <property type="protein sequence ID" value="nRc.2.0.1.t36895-RA"/>
    <property type="gene ID" value="nRc.2.0.1.g36895"/>
</dbReference>